<sequence>MSSTEHGKVSLSAELVHDMAELVEVGLHLVVLQQ</sequence>
<name>A0A0E9SZR7_ANGAN</name>
<organism evidence="1">
    <name type="scientific">Anguilla anguilla</name>
    <name type="common">European freshwater eel</name>
    <name type="synonym">Muraena anguilla</name>
    <dbReference type="NCBI Taxonomy" id="7936"/>
    <lineage>
        <taxon>Eukaryota</taxon>
        <taxon>Metazoa</taxon>
        <taxon>Chordata</taxon>
        <taxon>Craniata</taxon>
        <taxon>Vertebrata</taxon>
        <taxon>Euteleostomi</taxon>
        <taxon>Actinopterygii</taxon>
        <taxon>Neopterygii</taxon>
        <taxon>Teleostei</taxon>
        <taxon>Anguilliformes</taxon>
        <taxon>Anguillidae</taxon>
        <taxon>Anguilla</taxon>
    </lineage>
</organism>
<protein>
    <submittedName>
        <fullName evidence="1">Uncharacterized protein</fullName>
    </submittedName>
</protein>
<dbReference type="AlphaFoldDB" id="A0A0E9SZR7"/>
<evidence type="ECO:0000313" key="1">
    <source>
        <dbReference type="EMBL" id="JAH46190.1"/>
    </source>
</evidence>
<reference evidence="1" key="2">
    <citation type="journal article" date="2015" name="Fish Shellfish Immunol.">
        <title>Early steps in the European eel (Anguilla anguilla)-Vibrio vulnificus interaction in the gills: Role of the RtxA13 toxin.</title>
        <authorList>
            <person name="Callol A."/>
            <person name="Pajuelo D."/>
            <person name="Ebbesson L."/>
            <person name="Teles M."/>
            <person name="MacKenzie S."/>
            <person name="Amaro C."/>
        </authorList>
    </citation>
    <scope>NUCLEOTIDE SEQUENCE</scope>
</reference>
<reference evidence="1" key="1">
    <citation type="submission" date="2014-11" db="EMBL/GenBank/DDBJ databases">
        <authorList>
            <person name="Amaro Gonzalez C."/>
        </authorList>
    </citation>
    <scope>NUCLEOTIDE SEQUENCE</scope>
</reference>
<dbReference type="EMBL" id="GBXM01062387">
    <property type="protein sequence ID" value="JAH46190.1"/>
    <property type="molecule type" value="Transcribed_RNA"/>
</dbReference>
<accession>A0A0E9SZR7</accession>
<proteinExistence type="predicted"/>